<dbReference type="SUPFAM" id="SSF52058">
    <property type="entry name" value="L domain-like"/>
    <property type="match status" value="1"/>
</dbReference>
<dbReference type="PANTHER" id="PTHR32093:SF121">
    <property type="entry name" value="LEUCINE-RICH REPEAT EXTENSIN-LIKE PROTEIN 6"/>
    <property type="match status" value="1"/>
</dbReference>
<accession>A0AB32VB79</accession>
<evidence type="ECO:0000313" key="19">
    <source>
        <dbReference type="Proteomes" id="UP000694886"/>
    </source>
</evidence>
<evidence type="ECO:0000256" key="13">
    <source>
        <dbReference type="ARBA" id="ARBA00023278"/>
    </source>
</evidence>
<evidence type="ECO:0000256" key="1">
    <source>
        <dbReference type="ARBA" id="ARBA00004191"/>
    </source>
</evidence>
<keyword evidence="12" id="KW-0325">Glycoprotein</keyword>
<protein>
    <recommendedName>
        <fullName evidence="15">Cell wall hydroxyproline-rich glycoprotein</fullName>
    </recommendedName>
</protein>
<dbReference type="PANTHER" id="PTHR32093">
    <property type="entry name" value="LEUCINE-RICH REPEAT EXTENSIN-LIKE PROTEIN 3-RELATED"/>
    <property type="match status" value="1"/>
</dbReference>
<dbReference type="Gramene" id="Tc04v2_t019390.1">
    <property type="protein sequence ID" value="Tc04v2_p019390.1"/>
    <property type="gene ID" value="Tc04v2_g019390"/>
</dbReference>
<evidence type="ECO:0000256" key="3">
    <source>
        <dbReference type="ARBA" id="ARBA00009592"/>
    </source>
</evidence>
<evidence type="ECO:0000259" key="18">
    <source>
        <dbReference type="Pfam" id="PF08263"/>
    </source>
</evidence>
<dbReference type="FunFam" id="3.80.10.10:FF:000224">
    <property type="entry name" value="Leucine-rich repeat extensin-like protein 1"/>
    <property type="match status" value="1"/>
</dbReference>
<evidence type="ECO:0000256" key="7">
    <source>
        <dbReference type="ARBA" id="ARBA00022692"/>
    </source>
</evidence>
<dbReference type="FunFam" id="3.80.10.10:FF:000041">
    <property type="entry name" value="LRR receptor-like serine/threonine-protein kinase ERECTA"/>
    <property type="match status" value="1"/>
</dbReference>
<feature type="compositionally biased region" description="Pro residues" evidence="16">
    <location>
        <begin position="369"/>
        <end position="384"/>
    </location>
</feature>
<keyword evidence="11" id="KW-0472">Membrane</keyword>
<dbReference type="InterPro" id="IPR051582">
    <property type="entry name" value="LRR_extensin-like_regulator"/>
</dbReference>
<dbReference type="GeneID" id="18603038"/>
<keyword evidence="5" id="KW-0964">Secreted</keyword>
<evidence type="ECO:0000313" key="20">
    <source>
        <dbReference type="RefSeq" id="XP_007034837.2"/>
    </source>
</evidence>
<proteinExistence type="inferred from homology"/>
<evidence type="ECO:0000256" key="14">
    <source>
        <dbReference type="ARBA" id="ARBA00023316"/>
    </source>
</evidence>
<sequence length="384" mass="42479">MKKIPYLRSSLGVILTIILLFSKPSHGLIDTDINPPLIPNPRLLKAYIALQAWKHAMTSDPHRFTSNWYGPKVCNYTGVYCAPAPDDPYITTVAGIDLNHANIAGTLPEDLGLLTDLALFHINSNRFCGQVPESFRNLNFLHELDISNNRFSGRFPYVVLYLPSLKFLDIRYNQFSGTIPSQLFDLKLDALFVNNNKFQSSLPKNFGNSPVSVIVMANSGLTGCFPSSSLAQMAGTLQEIILMNNGFTGCLKPEIGNLKGVTVFDVSSNKLVGPLPDAIGQMKSLEQLNVANNKLSGYIPESICSLPKLENFTYSNNFFASEPPKCLKLPDKDDRKNCIPYRPLQRSPMECKSFYAHPVDCSISGCSPRSPPPPPPPPPVHHWP</sequence>
<feature type="domain" description="Leucine-rich repeat-containing N-terminal plant-type" evidence="18">
    <location>
        <begin position="49"/>
        <end position="81"/>
    </location>
</feature>
<dbReference type="Gene3D" id="3.80.10.10">
    <property type="entry name" value="Ribonuclease Inhibitor"/>
    <property type="match status" value="2"/>
</dbReference>
<dbReference type="Pfam" id="PF08263">
    <property type="entry name" value="LRRNT_2"/>
    <property type="match status" value="1"/>
</dbReference>
<dbReference type="GO" id="GO:0071555">
    <property type="term" value="P:cell wall organization"/>
    <property type="evidence" value="ECO:0007669"/>
    <property type="project" value="UniProtKB-KW"/>
</dbReference>
<dbReference type="AlphaFoldDB" id="A0AB32VB79"/>
<reference evidence="20" key="2">
    <citation type="submission" date="2025-08" db="UniProtKB">
        <authorList>
            <consortium name="RefSeq"/>
        </authorList>
    </citation>
    <scope>IDENTIFICATION</scope>
</reference>
<dbReference type="GO" id="GO:0016020">
    <property type="term" value="C:membrane"/>
    <property type="evidence" value="ECO:0007669"/>
    <property type="project" value="UniProtKB-SubCell"/>
</dbReference>
<evidence type="ECO:0000256" key="15">
    <source>
        <dbReference type="ARBA" id="ARBA00041871"/>
    </source>
</evidence>
<dbReference type="InterPro" id="IPR013210">
    <property type="entry name" value="LRR_N_plant-typ"/>
</dbReference>
<name>A0AB32VB79_THECC</name>
<keyword evidence="4" id="KW-0134">Cell wall</keyword>
<evidence type="ECO:0000256" key="8">
    <source>
        <dbReference type="ARBA" id="ARBA00022729"/>
    </source>
</evidence>
<dbReference type="Pfam" id="PF00560">
    <property type="entry name" value="LRR_1"/>
    <property type="match status" value="3"/>
</dbReference>
<feature type="chain" id="PRO_5044298457" description="Cell wall hydroxyproline-rich glycoprotein" evidence="17">
    <location>
        <begin position="28"/>
        <end position="384"/>
    </location>
</feature>
<organism evidence="19 20">
    <name type="scientific">Theobroma cacao</name>
    <name type="common">Cacao</name>
    <name type="synonym">Cocoa</name>
    <dbReference type="NCBI Taxonomy" id="3641"/>
    <lineage>
        <taxon>Eukaryota</taxon>
        <taxon>Viridiplantae</taxon>
        <taxon>Streptophyta</taxon>
        <taxon>Embryophyta</taxon>
        <taxon>Tracheophyta</taxon>
        <taxon>Spermatophyta</taxon>
        <taxon>Magnoliopsida</taxon>
        <taxon>eudicotyledons</taxon>
        <taxon>Gunneridae</taxon>
        <taxon>Pentapetalae</taxon>
        <taxon>rosids</taxon>
        <taxon>malvids</taxon>
        <taxon>Malvales</taxon>
        <taxon>Malvaceae</taxon>
        <taxon>Byttnerioideae</taxon>
        <taxon>Theobroma</taxon>
    </lineage>
</organism>
<keyword evidence="8 17" id="KW-0732">Signal</keyword>
<dbReference type="RefSeq" id="XP_007034837.2">
    <property type="nucleotide sequence ID" value="XM_007034775.2"/>
</dbReference>
<evidence type="ECO:0000256" key="2">
    <source>
        <dbReference type="ARBA" id="ARBA00004479"/>
    </source>
</evidence>
<evidence type="ECO:0000256" key="6">
    <source>
        <dbReference type="ARBA" id="ARBA00022614"/>
    </source>
</evidence>
<reference evidence="19" key="1">
    <citation type="journal article" date="1997" name="Nucleic Acids Res.">
        <title>tRNAscan-SE: a program for improved detection of transfer RNA genes in genomic sequence.</title>
        <authorList>
            <person name="Lowe T.M."/>
            <person name="Eddy S.R."/>
        </authorList>
    </citation>
    <scope>NUCLEOTIDE SEQUENCE [LARGE SCALE GENOMIC DNA]</scope>
    <source>
        <strain evidence="19">r\B97-61/B2</strain>
    </source>
</reference>
<feature type="signal peptide" evidence="17">
    <location>
        <begin position="1"/>
        <end position="27"/>
    </location>
</feature>
<keyword evidence="9" id="KW-0677">Repeat</keyword>
<keyword evidence="10" id="KW-1133">Transmembrane helix</keyword>
<dbReference type="InterPro" id="IPR001611">
    <property type="entry name" value="Leu-rich_rpt"/>
</dbReference>
<evidence type="ECO:0000256" key="16">
    <source>
        <dbReference type="SAM" id="MobiDB-lite"/>
    </source>
</evidence>
<evidence type="ECO:0000256" key="10">
    <source>
        <dbReference type="ARBA" id="ARBA00022989"/>
    </source>
</evidence>
<dbReference type="Proteomes" id="UP000694886">
    <property type="component" value="Chromosome 4"/>
</dbReference>
<evidence type="ECO:0000256" key="17">
    <source>
        <dbReference type="SAM" id="SignalP"/>
    </source>
</evidence>
<comment type="similarity">
    <text evidence="3">Belongs to the RLP family.</text>
</comment>
<dbReference type="InterPro" id="IPR032675">
    <property type="entry name" value="LRR_dom_sf"/>
</dbReference>
<keyword evidence="13" id="KW-0379">Hydroxylation</keyword>
<evidence type="ECO:0000256" key="4">
    <source>
        <dbReference type="ARBA" id="ARBA00022512"/>
    </source>
</evidence>
<keyword evidence="6" id="KW-0433">Leucine-rich repeat</keyword>
<dbReference type="KEGG" id="tcc:18603038"/>
<evidence type="ECO:0000256" key="11">
    <source>
        <dbReference type="ARBA" id="ARBA00023136"/>
    </source>
</evidence>
<gene>
    <name evidence="20" type="primary">LOC18603038</name>
</gene>
<evidence type="ECO:0000256" key="5">
    <source>
        <dbReference type="ARBA" id="ARBA00022525"/>
    </source>
</evidence>
<feature type="region of interest" description="Disordered" evidence="16">
    <location>
        <begin position="365"/>
        <end position="384"/>
    </location>
</feature>
<evidence type="ECO:0000256" key="9">
    <source>
        <dbReference type="ARBA" id="ARBA00022737"/>
    </source>
</evidence>
<keyword evidence="14" id="KW-0961">Cell wall biogenesis/degradation</keyword>
<evidence type="ECO:0000256" key="12">
    <source>
        <dbReference type="ARBA" id="ARBA00023180"/>
    </source>
</evidence>
<comment type="subcellular location">
    <subcellularLocation>
        <location evidence="2">Membrane</location>
        <topology evidence="2">Single-pass type I membrane protein</topology>
    </subcellularLocation>
    <subcellularLocation>
        <location evidence="1">Secreted</location>
        <location evidence="1">Cell wall</location>
    </subcellularLocation>
</comment>
<keyword evidence="7" id="KW-0812">Transmembrane</keyword>